<reference evidence="2 5" key="1">
    <citation type="submission" date="2015-06" db="EMBL/GenBank/DDBJ databases">
        <title>Genome sequence of Pseudoalteromonas carrageenovora.</title>
        <authorList>
            <person name="Xie B.-B."/>
            <person name="Rong J.-C."/>
            <person name="Qin Q.-L."/>
            <person name="Zhang Y.-Z."/>
        </authorList>
    </citation>
    <scope>NUCLEOTIDE SEQUENCE [LARGE SCALE GENOMIC DNA]</scope>
    <source>
        <strain evidence="2 5">IAM 12662</strain>
    </source>
</reference>
<dbReference type="Proteomes" id="UP000238288">
    <property type="component" value="Chromosome PCAR9b"/>
</dbReference>
<dbReference type="RefSeq" id="WP_104644174.1">
    <property type="nucleotide sequence ID" value="NZ_AQGW01000025.1"/>
</dbReference>
<evidence type="ECO:0000313" key="4">
    <source>
        <dbReference type="Proteomes" id="UP000238288"/>
    </source>
</evidence>
<name>A0A2K4XEN0_PSEVC</name>
<reference evidence="3 4" key="2">
    <citation type="submission" date="2017-11" db="EMBL/GenBank/DDBJ databases">
        <authorList>
            <person name="Han C.G."/>
        </authorList>
    </citation>
    <scope>NUCLEOTIDE SEQUENCE [LARGE SCALE GENOMIC DNA]</scope>
    <source>
        <strain evidence="4">ATCC 43555</strain>
        <strain evidence="3">ATCC43555</strain>
    </source>
</reference>
<accession>A0A2K4XEN0</accession>
<dbReference type="GeneID" id="93665489"/>
<dbReference type="OrthoDB" id="6268459at2"/>
<feature type="transmembrane region" description="Helical" evidence="1">
    <location>
        <begin position="7"/>
        <end position="31"/>
    </location>
</feature>
<feature type="transmembrane region" description="Helical" evidence="1">
    <location>
        <begin position="71"/>
        <end position="96"/>
    </location>
</feature>
<evidence type="ECO:0000313" key="3">
    <source>
        <dbReference type="EMBL" id="SOU42780.1"/>
    </source>
</evidence>
<organism evidence="3 4">
    <name type="scientific">Pseudoalteromonas carrageenovora IAM 12662</name>
    <dbReference type="NCBI Taxonomy" id="1314868"/>
    <lineage>
        <taxon>Bacteria</taxon>
        <taxon>Pseudomonadati</taxon>
        <taxon>Pseudomonadota</taxon>
        <taxon>Gammaproteobacteria</taxon>
        <taxon>Alteromonadales</taxon>
        <taxon>Pseudoalteromonadaceae</taxon>
        <taxon>Pseudoalteromonas</taxon>
    </lineage>
</organism>
<evidence type="ECO:0000313" key="5">
    <source>
        <dbReference type="Proteomes" id="UP000615003"/>
    </source>
</evidence>
<keyword evidence="1" id="KW-1133">Transmembrane helix</keyword>
<keyword evidence="5" id="KW-1185">Reference proteome</keyword>
<dbReference type="AlphaFoldDB" id="A0A2K4XEN0"/>
<keyword evidence="1" id="KW-0472">Membrane</keyword>
<dbReference type="Proteomes" id="UP000615003">
    <property type="component" value="Unassembled WGS sequence"/>
</dbReference>
<protein>
    <submittedName>
        <fullName evidence="3">Uncharacterized protein</fullName>
    </submittedName>
</protein>
<evidence type="ECO:0000256" key="1">
    <source>
        <dbReference type="SAM" id="Phobius"/>
    </source>
</evidence>
<gene>
    <name evidence="3" type="ORF">PCAR9_B0305</name>
    <name evidence="2" type="ORF">PCARR_b0363</name>
</gene>
<evidence type="ECO:0000313" key="2">
    <source>
        <dbReference type="EMBL" id="MBE0384395.1"/>
    </source>
</evidence>
<sequence>MRSFLLFIGYSSYIGSVGDGLLGLYALWVLIGNNLALLNLSLNDFLAQYVEFIYWVKQVALYVMPEGFANWLFGIPAVIYFPVRILMSLIIGWWALKKAEQLKTKNV</sequence>
<dbReference type="EMBL" id="LT965929">
    <property type="protein sequence ID" value="SOU42780.1"/>
    <property type="molecule type" value="Genomic_DNA"/>
</dbReference>
<proteinExistence type="predicted"/>
<keyword evidence="1" id="KW-0812">Transmembrane</keyword>
<dbReference type="EMBL" id="AQGW01000025">
    <property type="protein sequence ID" value="MBE0384395.1"/>
    <property type="molecule type" value="Genomic_DNA"/>
</dbReference>